<dbReference type="InterPro" id="IPR036679">
    <property type="entry name" value="FlgN-like_sf"/>
</dbReference>
<dbReference type="OrthoDB" id="7862070at2"/>
<dbReference type="AlphaFoldDB" id="A0A1I3SSV7"/>
<dbReference type="SUPFAM" id="SSF140566">
    <property type="entry name" value="FlgN-like"/>
    <property type="match status" value="1"/>
</dbReference>
<protein>
    <recommendedName>
        <fullName evidence="3">FlgN protein</fullName>
    </recommendedName>
</protein>
<sequence>MAFLDAFRPAAALSKLLDREKEAILKSDFSTLETLAKSKESLMGQVARAQLPERSLKDLQRRADHNRRLLLASAKGIRTARERLLNLNKETKEFTAYGPAGATTSIARKSLTMKRKA</sequence>
<keyword evidence="2" id="KW-1185">Reference proteome</keyword>
<dbReference type="STRING" id="588602.SAMN04487991_2583"/>
<dbReference type="RefSeq" id="WP_090061099.1">
    <property type="nucleotide sequence ID" value="NZ_FORH01000004.1"/>
</dbReference>
<dbReference type="EMBL" id="FORH01000004">
    <property type="protein sequence ID" value="SFJ61895.1"/>
    <property type="molecule type" value="Genomic_DNA"/>
</dbReference>
<accession>A0A1I3SSV7</accession>
<dbReference type="GO" id="GO:0044780">
    <property type="term" value="P:bacterial-type flagellum assembly"/>
    <property type="evidence" value="ECO:0007669"/>
    <property type="project" value="InterPro"/>
</dbReference>
<evidence type="ECO:0008006" key="3">
    <source>
        <dbReference type="Google" id="ProtNLM"/>
    </source>
</evidence>
<name>A0A1I3SSV7_9RHOB</name>
<evidence type="ECO:0000313" key="2">
    <source>
        <dbReference type="Proteomes" id="UP000199630"/>
    </source>
</evidence>
<gene>
    <name evidence="1" type="ORF">SAMN04487991_2583</name>
</gene>
<organism evidence="1 2">
    <name type="scientific">Celeribacter neptunius</name>
    <dbReference type="NCBI Taxonomy" id="588602"/>
    <lineage>
        <taxon>Bacteria</taxon>
        <taxon>Pseudomonadati</taxon>
        <taxon>Pseudomonadota</taxon>
        <taxon>Alphaproteobacteria</taxon>
        <taxon>Rhodobacterales</taxon>
        <taxon>Roseobacteraceae</taxon>
        <taxon>Celeribacter</taxon>
    </lineage>
</organism>
<reference evidence="2" key="1">
    <citation type="submission" date="2016-10" db="EMBL/GenBank/DDBJ databases">
        <authorList>
            <person name="Varghese N."/>
            <person name="Submissions S."/>
        </authorList>
    </citation>
    <scope>NUCLEOTIDE SEQUENCE [LARGE SCALE GENOMIC DNA]</scope>
    <source>
        <strain evidence="2">DSM 26471</strain>
    </source>
</reference>
<dbReference type="Proteomes" id="UP000199630">
    <property type="component" value="Unassembled WGS sequence"/>
</dbReference>
<evidence type="ECO:0000313" key="1">
    <source>
        <dbReference type="EMBL" id="SFJ61895.1"/>
    </source>
</evidence>
<proteinExistence type="predicted"/>